<evidence type="ECO:0000256" key="8">
    <source>
        <dbReference type="ARBA" id="ARBA00023315"/>
    </source>
</evidence>
<accession>A0A1H8XTC3</accession>
<dbReference type="NCBIfam" id="NF011652">
    <property type="entry name" value="PRK15070.1"/>
    <property type="match status" value="1"/>
</dbReference>
<evidence type="ECO:0000256" key="7">
    <source>
        <dbReference type="ARBA" id="ARBA00022833"/>
    </source>
</evidence>
<comment type="pathway">
    <text evidence="10">Polyol metabolism; 1,2-propanediol degradation.</text>
</comment>
<dbReference type="STRING" id="112903.SAMN04490178_12932"/>
<proteinExistence type="inferred from homology"/>
<dbReference type="UniPathway" id="UPA00621"/>
<evidence type="ECO:0000313" key="12">
    <source>
        <dbReference type="Proteomes" id="UP000198847"/>
    </source>
</evidence>
<gene>
    <name evidence="11" type="ORF">SAMN04490178_12932</name>
</gene>
<evidence type="ECO:0000313" key="11">
    <source>
        <dbReference type="EMBL" id="SEP43011.1"/>
    </source>
</evidence>
<keyword evidence="5 10" id="KW-0808">Transferase</keyword>
<dbReference type="EC" id="2.3.1.222" evidence="3 10"/>
<keyword evidence="6" id="KW-0479">Metal-binding</keyword>
<reference evidence="11 12" key="1">
    <citation type="submission" date="2016-10" db="EMBL/GenBank/DDBJ databases">
        <authorList>
            <person name="de Groot N.N."/>
        </authorList>
    </citation>
    <scope>NUCLEOTIDE SEQUENCE [LARGE SCALE GENOMIC DNA]</scope>
    <source>
        <strain evidence="11 12">DSM 13305</strain>
    </source>
</reference>
<dbReference type="Proteomes" id="UP000198847">
    <property type="component" value="Unassembled WGS sequence"/>
</dbReference>
<evidence type="ECO:0000256" key="2">
    <source>
        <dbReference type="ARBA" id="ARBA00007342"/>
    </source>
</evidence>
<sequence>MEWTREEAVVEILSRLEETEANGTIPIGISNRHIHLNQADLELLFGKEHPLTVLKELSQPGQFAARETVCIAGPKGCFSNVRVLGPVRQESQIEISRHDAMALGIQPPVRVSGDLTGGASLCVSGPKGMLVMPGKVIVAKRHLHMTPVDAKRFQVSDGQLVALEAGGEKQCVFRQVVVRVSDQAALELHLDVDEANAADLKNGMTARLL</sequence>
<dbReference type="Pfam" id="PF06130">
    <property type="entry name" value="PTAC"/>
    <property type="match status" value="1"/>
</dbReference>
<dbReference type="PIRSF" id="PIRSF010130">
    <property type="entry name" value="PduL"/>
    <property type="match status" value="1"/>
</dbReference>
<dbReference type="InterPro" id="IPR008300">
    <property type="entry name" value="PTAC"/>
</dbReference>
<dbReference type="GO" id="GO:0046872">
    <property type="term" value="F:metal ion binding"/>
    <property type="evidence" value="ECO:0007669"/>
    <property type="project" value="UniProtKB-KW"/>
</dbReference>
<evidence type="ECO:0000256" key="5">
    <source>
        <dbReference type="ARBA" id="ARBA00022679"/>
    </source>
</evidence>
<organism evidence="11 12">
    <name type="scientific">Propionispora vibrioides</name>
    <dbReference type="NCBI Taxonomy" id="112903"/>
    <lineage>
        <taxon>Bacteria</taxon>
        <taxon>Bacillati</taxon>
        <taxon>Bacillota</taxon>
        <taxon>Negativicutes</taxon>
        <taxon>Selenomonadales</taxon>
        <taxon>Sporomusaceae</taxon>
        <taxon>Propionispora</taxon>
    </lineage>
</organism>
<comment type="catalytic activity">
    <reaction evidence="9 10">
        <text>propanoyl-CoA + phosphate = propanoyl phosphate + CoA</text>
        <dbReference type="Rhea" id="RHEA:28046"/>
        <dbReference type="ChEBI" id="CHEBI:43474"/>
        <dbReference type="ChEBI" id="CHEBI:57287"/>
        <dbReference type="ChEBI" id="CHEBI:57392"/>
        <dbReference type="ChEBI" id="CHEBI:58933"/>
        <dbReference type="EC" id="2.3.1.222"/>
    </reaction>
</comment>
<dbReference type="EMBL" id="FODY01000029">
    <property type="protein sequence ID" value="SEP43011.1"/>
    <property type="molecule type" value="Genomic_DNA"/>
</dbReference>
<dbReference type="PANTHER" id="PTHR39453">
    <property type="entry name" value="PHOSPHATE PROPANOYLTRANSFERASE"/>
    <property type="match status" value="1"/>
</dbReference>
<keyword evidence="8 10" id="KW-0012">Acyltransferase</keyword>
<keyword evidence="7" id="KW-0862">Zinc</keyword>
<dbReference type="AlphaFoldDB" id="A0A1H8XTC3"/>
<evidence type="ECO:0000256" key="1">
    <source>
        <dbReference type="ARBA" id="ARBA00001947"/>
    </source>
</evidence>
<evidence type="ECO:0000256" key="9">
    <source>
        <dbReference type="ARBA" id="ARBA00047589"/>
    </source>
</evidence>
<keyword evidence="12" id="KW-1185">Reference proteome</keyword>
<protein>
    <recommendedName>
        <fullName evidence="4 10">Phosphate propanoyltransferase</fullName>
        <ecNumber evidence="3 10">2.3.1.222</ecNumber>
    </recommendedName>
</protein>
<dbReference type="RefSeq" id="WP_245732587.1">
    <property type="nucleotide sequence ID" value="NZ_FODY01000029.1"/>
</dbReference>
<evidence type="ECO:0000256" key="10">
    <source>
        <dbReference type="PIRNR" id="PIRNR010130"/>
    </source>
</evidence>
<evidence type="ECO:0000256" key="3">
    <source>
        <dbReference type="ARBA" id="ARBA00012206"/>
    </source>
</evidence>
<evidence type="ECO:0000256" key="4">
    <source>
        <dbReference type="ARBA" id="ARBA00020837"/>
    </source>
</evidence>
<name>A0A1H8XTC3_9FIRM</name>
<dbReference type="GO" id="GO:0016747">
    <property type="term" value="F:acyltransferase activity, transferring groups other than amino-acyl groups"/>
    <property type="evidence" value="ECO:0007669"/>
    <property type="project" value="InterPro"/>
</dbReference>
<comment type="similarity">
    <text evidence="2 10">Belongs to the PduL family.</text>
</comment>
<evidence type="ECO:0000256" key="6">
    <source>
        <dbReference type="ARBA" id="ARBA00022723"/>
    </source>
</evidence>
<comment type="function">
    <text evidence="10">Involved in 1,2-propanediol (1,2-PD) degradation by catalyzing the conversion of propanoyl-CoA to propanoyl-phosphate.</text>
</comment>
<comment type="cofactor">
    <cofactor evidence="1">
        <name>Zn(2+)</name>
        <dbReference type="ChEBI" id="CHEBI:29105"/>
    </cofactor>
</comment>
<dbReference type="GO" id="GO:0051144">
    <property type="term" value="P:1,2-propanediol catabolic process"/>
    <property type="evidence" value="ECO:0007669"/>
    <property type="project" value="UniProtKB-UniPathway"/>
</dbReference>
<dbReference type="PANTHER" id="PTHR39453:SF1">
    <property type="entry name" value="PHOSPHATE PROPANOYLTRANSFERASE"/>
    <property type="match status" value="1"/>
</dbReference>